<evidence type="ECO:0000256" key="3">
    <source>
        <dbReference type="ARBA" id="ARBA00023098"/>
    </source>
</evidence>
<keyword evidence="1" id="KW-0378">Hydrolase</keyword>
<dbReference type="KEGG" id="bic:LMTR13_04985"/>
<dbReference type="AlphaFoldDB" id="A0A1B1UA35"/>
<accession>A0A1B1UA35</accession>
<evidence type="ECO:0000313" key="6">
    <source>
        <dbReference type="Proteomes" id="UP000092839"/>
    </source>
</evidence>
<dbReference type="EMBL" id="CP016428">
    <property type="protein sequence ID" value="ANV99627.1"/>
    <property type="molecule type" value="Genomic_DNA"/>
</dbReference>
<organism evidence="5 6">
    <name type="scientific">Bradyrhizobium icense</name>
    <dbReference type="NCBI Taxonomy" id="1274631"/>
    <lineage>
        <taxon>Bacteria</taxon>
        <taxon>Pseudomonadati</taxon>
        <taxon>Pseudomonadota</taxon>
        <taxon>Alphaproteobacteria</taxon>
        <taxon>Hyphomicrobiales</taxon>
        <taxon>Nitrobacteraceae</taxon>
        <taxon>Bradyrhizobium</taxon>
    </lineage>
</organism>
<keyword evidence="2" id="KW-0442">Lipid degradation</keyword>
<dbReference type="Proteomes" id="UP000092839">
    <property type="component" value="Chromosome"/>
</dbReference>
<dbReference type="STRING" id="1274631.LMTR13_04985"/>
<keyword evidence="3" id="KW-0443">Lipid metabolism</keyword>
<dbReference type="Gene3D" id="3.40.50.1820">
    <property type="entry name" value="alpha/beta hydrolase"/>
    <property type="match status" value="1"/>
</dbReference>
<evidence type="ECO:0000313" key="5">
    <source>
        <dbReference type="EMBL" id="ANV99627.1"/>
    </source>
</evidence>
<dbReference type="PANTHER" id="PTHR10272:SF0">
    <property type="entry name" value="PLATELET-ACTIVATING FACTOR ACETYLHYDROLASE"/>
    <property type="match status" value="1"/>
</dbReference>
<evidence type="ECO:0000256" key="2">
    <source>
        <dbReference type="ARBA" id="ARBA00022963"/>
    </source>
</evidence>
<protein>
    <recommendedName>
        <fullName evidence="7">Acetylhydrolase</fullName>
    </recommendedName>
</protein>
<evidence type="ECO:0000256" key="4">
    <source>
        <dbReference type="SAM" id="MobiDB-lite"/>
    </source>
</evidence>
<dbReference type="GO" id="GO:0016042">
    <property type="term" value="P:lipid catabolic process"/>
    <property type="evidence" value="ECO:0007669"/>
    <property type="project" value="UniProtKB-KW"/>
</dbReference>
<dbReference type="Pfam" id="PF03403">
    <property type="entry name" value="PAF-AH_p_II"/>
    <property type="match status" value="1"/>
</dbReference>
<dbReference type="PANTHER" id="PTHR10272">
    <property type="entry name" value="PLATELET-ACTIVATING FACTOR ACETYLHYDROLASE"/>
    <property type="match status" value="1"/>
</dbReference>
<feature type="region of interest" description="Disordered" evidence="4">
    <location>
        <begin position="1"/>
        <end position="22"/>
    </location>
</feature>
<evidence type="ECO:0000256" key="1">
    <source>
        <dbReference type="ARBA" id="ARBA00022801"/>
    </source>
</evidence>
<dbReference type="InterPro" id="IPR029058">
    <property type="entry name" value="AB_hydrolase_fold"/>
</dbReference>
<name>A0A1B1UA35_9BRAD</name>
<keyword evidence="6" id="KW-1185">Reference proteome</keyword>
<proteinExistence type="predicted"/>
<gene>
    <name evidence="5" type="ORF">LMTR13_04985</name>
</gene>
<sequence>MDFEISPRLQRETKRSPRAPLKDIISQGAKDMRRQLNAVLLACLVAALPAKGADAQVAIAKQEVAPFRTVDFDWVDTSRGRRVPARLYWPGEASSGRVPLIVFSHGIGGTRNGYTYLARQWAAHGIASLHVQHTGSDSGVWFGNPLGIVNRLQAAAQDGEAAARAVDLQFALDRILSNASPYAGLIDQHRIVAAGHSYGANTTLLAVGARVIRNGRWVQFRDQRYRAAIVISAPPFYGEKDLTGVLANINVPTLHVTSTEDIIRIPGFYSPASDRVAIFNATANPRKLLAVFQGGSHSMFTDRPLVGGPALNPMVKEATADLTLAFLDYAFRGQVTGLSHWNATWQNILAEPPAGTLVAATPAQKLLQPPGPGRSAAMITEVSAEGRIAPGDDRSSPAARCALRRMSLLKGSSAWAGGAACTDQNGTISHGPS</sequence>
<dbReference type="SUPFAM" id="SSF53474">
    <property type="entry name" value="alpha/beta-Hydrolases"/>
    <property type="match status" value="1"/>
</dbReference>
<dbReference type="GO" id="GO:0003847">
    <property type="term" value="F:1-alkyl-2-acetylglycerophosphocholine esterase activity"/>
    <property type="evidence" value="ECO:0007669"/>
    <property type="project" value="TreeGrafter"/>
</dbReference>
<reference evidence="5 6" key="1">
    <citation type="submission" date="2016-07" db="EMBL/GenBank/DDBJ databases">
        <title>Complete genome sequence of Bradyrhizobium icense LMTR 13T, a potential inoculant strain isolated from lima bean (Phaseolus lunatus) in Peru.</title>
        <authorList>
            <person name="Ormeno-Orrillo E."/>
            <person name="Duran D."/>
            <person name="Rogel M.A."/>
            <person name="Rey L."/>
            <person name="Imperial J."/>
            <person name="Ruiz-Argueso T."/>
            <person name="Martinez-Romero E."/>
        </authorList>
    </citation>
    <scope>NUCLEOTIDE SEQUENCE [LARGE SCALE GENOMIC DNA]</scope>
    <source>
        <strain evidence="5 6">LMTR 13</strain>
    </source>
</reference>
<evidence type="ECO:0008006" key="7">
    <source>
        <dbReference type="Google" id="ProtNLM"/>
    </source>
</evidence>